<proteinExistence type="inferred from homology"/>
<feature type="domain" description="G5" evidence="7">
    <location>
        <begin position="187"/>
        <end position="267"/>
    </location>
</feature>
<sequence>MIAGLLTAGGLGYGGYVAAADDVNLSVDGQSTRFTTHAGTVADVLRDQGIAVNDRDDVQPSLTSEVAGPTTITVNFARQLTITIDGKKDSYWTTARSVDEALQEMNIPASAKLSTSRGAKIDRTGIHIKVDTSKTATIVAGGKTLKVTSTGRTIADALKQAKVAYDKDDQVSPKPSSALRDKAKIVVKIVEVKKATKKIEHEFKTIEKETASLEKGETKTDTTGITGITEEVWQYVYVDGKETEKRKLSSKVLKKKRDKIVLVGTKEPKKSDDSNDDSKNDDSDSNDDSGDSGGSGNDDEPKNDEASGKSGTCEASYYWQGQMTANGEQFNTNDFTAAHKSLPFNSRVRVTNLNNGKSTVVRINDRGPYISGRCLDLSRAAMKAIGGTSAGVVPVKYKVL</sequence>
<dbReference type="GO" id="GO:0000270">
    <property type="term" value="P:peptidoglycan metabolic process"/>
    <property type="evidence" value="ECO:0007669"/>
    <property type="project" value="UniProtKB-UniRule"/>
</dbReference>
<protein>
    <recommendedName>
        <fullName evidence="4">Probable endolytic peptidoglycan transglycosylase RlpA</fullName>
        <ecNumber evidence="4">4.2.2.-</ecNumber>
    </recommendedName>
</protein>
<organism evidence="8 9">
    <name type="scientific">Microlunatus parietis</name>
    <dbReference type="NCBI Taxonomy" id="682979"/>
    <lineage>
        <taxon>Bacteria</taxon>
        <taxon>Bacillati</taxon>
        <taxon>Actinomycetota</taxon>
        <taxon>Actinomycetes</taxon>
        <taxon>Propionibacteriales</taxon>
        <taxon>Propionibacteriaceae</taxon>
        <taxon>Microlunatus</taxon>
    </lineage>
</organism>
<dbReference type="HAMAP" id="MF_02071">
    <property type="entry name" value="RlpA"/>
    <property type="match status" value="1"/>
</dbReference>
<evidence type="ECO:0000256" key="1">
    <source>
        <dbReference type="ARBA" id="ARBA00022729"/>
    </source>
</evidence>
<evidence type="ECO:0000256" key="2">
    <source>
        <dbReference type="ARBA" id="ARBA00023239"/>
    </source>
</evidence>
<keyword evidence="9" id="KW-1185">Reference proteome</keyword>
<dbReference type="RefSeq" id="WP_179756915.1">
    <property type="nucleotide sequence ID" value="NZ_JACCBU010000001.1"/>
</dbReference>
<dbReference type="InterPro" id="IPR011098">
    <property type="entry name" value="G5_dom"/>
</dbReference>
<dbReference type="SUPFAM" id="SSF50685">
    <property type="entry name" value="Barwin-like endoglucanases"/>
    <property type="match status" value="1"/>
</dbReference>
<evidence type="ECO:0000256" key="3">
    <source>
        <dbReference type="ARBA" id="ARBA00023316"/>
    </source>
</evidence>
<dbReference type="InterPro" id="IPR012997">
    <property type="entry name" value="RplA"/>
</dbReference>
<keyword evidence="3 4" id="KW-0961">Cell wall biogenesis/degradation</keyword>
<dbReference type="EMBL" id="JACCBU010000001">
    <property type="protein sequence ID" value="NYE74537.1"/>
    <property type="molecule type" value="Genomic_DNA"/>
</dbReference>
<reference evidence="8 9" key="1">
    <citation type="submission" date="2020-07" db="EMBL/GenBank/DDBJ databases">
        <title>Sequencing the genomes of 1000 actinobacteria strains.</title>
        <authorList>
            <person name="Klenk H.-P."/>
        </authorList>
    </citation>
    <scope>NUCLEOTIDE SEQUENCE [LARGE SCALE GENOMIC DNA]</scope>
    <source>
        <strain evidence="8 9">DSM 22083</strain>
    </source>
</reference>
<evidence type="ECO:0000256" key="5">
    <source>
        <dbReference type="RuleBase" id="RU003495"/>
    </source>
</evidence>
<dbReference type="EC" id="4.2.2.-" evidence="4"/>
<evidence type="ECO:0000313" key="8">
    <source>
        <dbReference type="EMBL" id="NYE74537.1"/>
    </source>
</evidence>
<evidence type="ECO:0000256" key="4">
    <source>
        <dbReference type="HAMAP-Rule" id="MF_02071"/>
    </source>
</evidence>
<dbReference type="Pfam" id="PF07501">
    <property type="entry name" value="G5"/>
    <property type="match status" value="1"/>
</dbReference>
<comment type="function">
    <text evidence="4">Lytic transglycosylase with a strong preference for naked glycan strands that lack stem peptides.</text>
</comment>
<dbReference type="GO" id="GO:0071555">
    <property type="term" value="P:cell wall organization"/>
    <property type="evidence" value="ECO:0007669"/>
    <property type="project" value="UniProtKB-KW"/>
</dbReference>
<dbReference type="InterPro" id="IPR036908">
    <property type="entry name" value="RlpA-like_sf"/>
</dbReference>
<gene>
    <name evidence="4" type="primary">rlpA</name>
    <name evidence="8" type="ORF">BKA15_005866</name>
</gene>
<evidence type="ECO:0000256" key="6">
    <source>
        <dbReference type="SAM" id="MobiDB-lite"/>
    </source>
</evidence>
<evidence type="ECO:0000313" key="9">
    <source>
        <dbReference type="Proteomes" id="UP000569914"/>
    </source>
</evidence>
<comment type="caution">
    <text evidence="8">The sequence shown here is derived from an EMBL/GenBank/DDBJ whole genome shotgun (WGS) entry which is preliminary data.</text>
</comment>
<dbReference type="NCBIfam" id="TIGR00413">
    <property type="entry name" value="rlpA"/>
    <property type="match status" value="1"/>
</dbReference>
<dbReference type="InterPro" id="IPR007137">
    <property type="entry name" value="DUF348"/>
</dbReference>
<dbReference type="Proteomes" id="UP000569914">
    <property type="component" value="Unassembled WGS sequence"/>
</dbReference>
<dbReference type="Gene3D" id="2.40.40.10">
    <property type="entry name" value="RlpA-like domain"/>
    <property type="match status" value="1"/>
</dbReference>
<dbReference type="CDD" id="cd22268">
    <property type="entry name" value="DPBB_RlpA-like"/>
    <property type="match status" value="1"/>
</dbReference>
<dbReference type="SMART" id="SM01208">
    <property type="entry name" value="G5"/>
    <property type="match status" value="1"/>
</dbReference>
<keyword evidence="1" id="KW-0732">Signal</keyword>
<dbReference type="InterPro" id="IPR009009">
    <property type="entry name" value="RlpA-like_DPBB"/>
</dbReference>
<dbReference type="GO" id="GO:0008932">
    <property type="term" value="F:lytic endotransglycosylase activity"/>
    <property type="evidence" value="ECO:0007669"/>
    <property type="project" value="UniProtKB-UniRule"/>
</dbReference>
<dbReference type="AlphaFoldDB" id="A0A7Y9LE34"/>
<dbReference type="PANTHER" id="PTHR34183">
    <property type="entry name" value="ENDOLYTIC PEPTIDOGLYCAN TRANSGLYCOSYLASE RLPA"/>
    <property type="match status" value="1"/>
</dbReference>
<feature type="region of interest" description="Disordered" evidence="6">
    <location>
        <begin position="263"/>
        <end position="311"/>
    </location>
</feature>
<evidence type="ECO:0000259" key="7">
    <source>
        <dbReference type="PROSITE" id="PS51109"/>
    </source>
</evidence>
<dbReference type="Pfam" id="PF03990">
    <property type="entry name" value="DUF348"/>
    <property type="match status" value="3"/>
</dbReference>
<dbReference type="PROSITE" id="PS51109">
    <property type="entry name" value="G5"/>
    <property type="match status" value="1"/>
</dbReference>
<dbReference type="Gene3D" id="2.20.230.10">
    <property type="entry name" value="Resuscitation-promoting factor rpfb"/>
    <property type="match status" value="1"/>
</dbReference>
<accession>A0A7Y9LE34</accession>
<dbReference type="InterPro" id="IPR034718">
    <property type="entry name" value="RlpA"/>
</dbReference>
<feature type="compositionally biased region" description="Basic and acidic residues" evidence="6">
    <location>
        <begin position="266"/>
        <end position="282"/>
    </location>
</feature>
<name>A0A7Y9LE34_9ACTN</name>
<keyword evidence="2 4" id="KW-0456">Lyase</keyword>
<dbReference type="PANTHER" id="PTHR34183:SF8">
    <property type="entry name" value="ENDOLYTIC PEPTIDOGLYCAN TRANSGLYCOSYLASE RLPA-RELATED"/>
    <property type="match status" value="1"/>
</dbReference>
<comment type="similarity">
    <text evidence="4 5">Belongs to the RlpA family.</text>
</comment>
<dbReference type="Pfam" id="PF03330">
    <property type="entry name" value="DPBB_1"/>
    <property type="match status" value="1"/>
</dbReference>